<keyword evidence="3" id="KW-1185">Reference proteome</keyword>
<accession>A0ABV0ZMT4</accession>
<sequence>MVFPKHSFMSLVCLPFSLSSVFPVLSFSTVYTSVVIYLLFCGSNVVSICLALFHSALICSQLQNHMGIEFACCCSFTKENCTGTWGHIQSYLVVSHFGFLL</sequence>
<evidence type="ECO:0000256" key="1">
    <source>
        <dbReference type="SAM" id="Phobius"/>
    </source>
</evidence>
<name>A0ABV0ZMT4_9TELE</name>
<evidence type="ECO:0000313" key="3">
    <source>
        <dbReference type="Proteomes" id="UP001469553"/>
    </source>
</evidence>
<keyword evidence="1" id="KW-0812">Transmembrane</keyword>
<dbReference type="EMBL" id="JAHRIP010067405">
    <property type="protein sequence ID" value="MEQ2307553.1"/>
    <property type="molecule type" value="Genomic_DNA"/>
</dbReference>
<proteinExistence type="predicted"/>
<feature type="transmembrane region" description="Helical" evidence="1">
    <location>
        <begin position="36"/>
        <end position="59"/>
    </location>
</feature>
<gene>
    <name evidence="2" type="ORF">AMECASPLE_019476</name>
</gene>
<keyword evidence="1" id="KW-0472">Membrane</keyword>
<evidence type="ECO:0000313" key="2">
    <source>
        <dbReference type="EMBL" id="MEQ2307553.1"/>
    </source>
</evidence>
<comment type="caution">
    <text evidence="2">The sequence shown here is derived from an EMBL/GenBank/DDBJ whole genome shotgun (WGS) entry which is preliminary data.</text>
</comment>
<keyword evidence="1" id="KW-1133">Transmembrane helix</keyword>
<organism evidence="2 3">
    <name type="scientific">Ameca splendens</name>
    <dbReference type="NCBI Taxonomy" id="208324"/>
    <lineage>
        <taxon>Eukaryota</taxon>
        <taxon>Metazoa</taxon>
        <taxon>Chordata</taxon>
        <taxon>Craniata</taxon>
        <taxon>Vertebrata</taxon>
        <taxon>Euteleostomi</taxon>
        <taxon>Actinopterygii</taxon>
        <taxon>Neopterygii</taxon>
        <taxon>Teleostei</taxon>
        <taxon>Neoteleostei</taxon>
        <taxon>Acanthomorphata</taxon>
        <taxon>Ovalentaria</taxon>
        <taxon>Atherinomorphae</taxon>
        <taxon>Cyprinodontiformes</taxon>
        <taxon>Goodeidae</taxon>
        <taxon>Ameca</taxon>
    </lineage>
</organism>
<reference evidence="2 3" key="1">
    <citation type="submission" date="2021-06" db="EMBL/GenBank/DDBJ databases">
        <authorList>
            <person name="Palmer J.M."/>
        </authorList>
    </citation>
    <scope>NUCLEOTIDE SEQUENCE [LARGE SCALE GENOMIC DNA]</scope>
    <source>
        <strain evidence="2 3">AS_MEX2019</strain>
        <tissue evidence="2">Muscle</tissue>
    </source>
</reference>
<protein>
    <submittedName>
        <fullName evidence="2">Uncharacterized protein</fullName>
    </submittedName>
</protein>
<dbReference type="Proteomes" id="UP001469553">
    <property type="component" value="Unassembled WGS sequence"/>
</dbReference>